<protein>
    <recommendedName>
        <fullName evidence="7">UPF0056 membrane protein</fullName>
    </recommendedName>
</protein>
<comment type="caution">
    <text evidence="8">The sequence shown here is derived from an EMBL/GenBank/DDBJ whole genome shotgun (WGS) entry which is preliminary data.</text>
</comment>
<feature type="transmembrane region" description="Helical" evidence="7">
    <location>
        <begin position="119"/>
        <end position="142"/>
    </location>
</feature>
<evidence type="ECO:0000256" key="3">
    <source>
        <dbReference type="ARBA" id="ARBA00022475"/>
    </source>
</evidence>
<dbReference type="PANTHER" id="PTHR33508:SF1">
    <property type="entry name" value="UPF0056 MEMBRANE PROTEIN YHCE"/>
    <property type="match status" value="1"/>
</dbReference>
<dbReference type="PANTHER" id="PTHR33508">
    <property type="entry name" value="UPF0056 MEMBRANE PROTEIN YHCE"/>
    <property type="match status" value="1"/>
</dbReference>
<keyword evidence="3" id="KW-1003">Cell membrane</keyword>
<dbReference type="Pfam" id="PF01914">
    <property type="entry name" value="MarC"/>
    <property type="match status" value="1"/>
</dbReference>
<feature type="transmembrane region" description="Helical" evidence="7">
    <location>
        <begin position="61"/>
        <end position="81"/>
    </location>
</feature>
<evidence type="ECO:0000256" key="7">
    <source>
        <dbReference type="RuleBase" id="RU362048"/>
    </source>
</evidence>
<feature type="transmembrane region" description="Helical" evidence="7">
    <location>
        <begin position="148"/>
        <end position="166"/>
    </location>
</feature>
<accession>A0A9X4MXL3</accession>
<evidence type="ECO:0000313" key="8">
    <source>
        <dbReference type="EMBL" id="MDG4945400.1"/>
    </source>
</evidence>
<reference evidence="8" key="1">
    <citation type="submission" date="2022-07" db="EMBL/GenBank/DDBJ databases">
        <title>Description and genome-wide analysis of Profundicola chukchiensis gen. nov., sp. nov., marine bacteria isolated from bottom sediments of the Chukchi Sea.</title>
        <authorList>
            <person name="Romanenko L."/>
            <person name="Otstavnykh N."/>
            <person name="Kurilenko V."/>
            <person name="Eremeev V."/>
            <person name="Velansky P."/>
            <person name="Mikhailov V."/>
            <person name="Isaeva M."/>
        </authorList>
    </citation>
    <scope>NUCLEOTIDE SEQUENCE</scope>
    <source>
        <strain evidence="8">KMM 9713</strain>
    </source>
</reference>
<evidence type="ECO:0000256" key="4">
    <source>
        <dbReference type="ARBA" id="ARBA00022692"/>
    </source>
</evidence>
<evidence type="ECO:0000256" key="1">
    <source>
        <dbReference type="ARBA" id="ARBA00004651"/>
    </source>
</evidence>
<comment type="subcellular location">
    <subcellularLocation>
        <location evidence="1 7">Cell membrane</location>
        <topology evidence="1 7">Multi-pass membrane protein</topology>
    </subcellularLocation>
</comment>
<evidence type="ECO:0000256" key="2">
    <source>
        <dbReference type="ARBA" id="ARBA00009784"/>
    </source>
</evidence>
<dbReference type="EMBL" id="JANCMU010000001">
    <property type="protein sequence ID" value="MDG4945400.1"/>
    <property type="molecule type" value="Genomic_DNA"/>
</dbReference>
<keyword evidence="4 7" id="KW-0812">Transmembrane</keyword>
<feature type="transmembrane region" description="Helical" evidence="7">
    <location>
        <begin position="26"/>
        <end position="49"/>
    </location>
</feature>
<name>A0A9X4MXL3_9FLAO</name>
<dbReference type="GO" id="GO:0005886">
    <property type="term" value="C:plasma membrane"/>
    <property type="evidence" value="ECO:0007669"/>
    <property type="project" value="UniProtKB-SubCell"/>
</dbReference>
<dbReference type="AlphaFoldDB" id="A0A9X4MXL3"/>
<dbReference type="InterPro" id="IPR002771">
    <property type="entry name" value="Multi_antbiot-R_MarC"/>
</dbReference>
<keyword evidence="9" id="KW-1185">Reference proteome</keyword>
<dbReference type="RefSeq" id="WP_304416855.1">
    <property type="nucleotide sequence ID" value="NZ_JANAIE010000003.1"/>
</dbReference>
<sequence>MNLFNMLPLVSPVAGSWTPNFDFEQILSAFLVLFAVIDIVGSIPLIVSLRHRAGTIQSEKASLVAGALLIAFLFVGERMLSLLGIDVYSFAVAGALVLFFLAIEMILGIEIHKIEEPKTVSIVPIAFPLVAGAGSLTTVLSIRAEFRVENIIIAIILNMIVVYLVLKFADKLEKILSPGVLNVLKKVFGIILLAIAIKLFSANLNLLINIL</sequence>
<gene>
    <name evidence="8" type="ORF">NMK71_03150</name>
</gene>
<feature type="transmembrane region" description="Helical" evidence="7">
    <location>
        <begin position="87"/>
        <end position="107"/>
    </location>
</feature>
<comment type="similarity">
    <text evidence="2 7">Belongs to the UPF0056 (MarC) family.</text>
</comment>
<keyword evidence="6 7" id="KW-0472">Membrane</keyword>
<comment type="caution">
    <text evidence="7">Lacks conserved residue(s) required for the propagation of feature annotation.</text>
</comment>
<keyword evidence="5 7" id="KW-1133">Transmembrane helix</keyword>
<evidence type="ECO:0000256" key="5">
    <source>
        <dbReference type="ARBA" id="ARBA00022989"/>
    </source>
</evidence>
<evidence type="ECO:0000256" key="6">
    <source>
        <dbReference type="ARBA" id="ARBA00023136"/>
    </source>
</evidence>
<dbReference type="Proteomes" id="UP001152599">
    <property type="component" value="Unassembled WGS sequence"/>
</dbReference>
<organism evidence="8 9">
    <name type="scientific">Profundicola chukchiensis</name>
    <dbReference type="NCBI Taxonomy" id="2961959"/>
    <lineage>
        <taxon>Bacteria</taxon>
        <taxon>Pseudomonadati</taxon>
        <taxon>Bacteroidota</taxon>
        <taxon>Flavobacteriia</taxon>
        <taxon>Flavobacteriales</taxon>
        <taxon>Weeksellaceae</taxon>
        <taxon>Profundicola</taxon>
    </lineage>
</organism>
<evidence type="ECO:0000313" key="9">
    <source>
        <dbReference type="Proteomes" id="UP001152599"/>
    </source>
</evidence>
<proteinExistence type="inferred from homology"/>